<sequence>MARELKARRAELNEANKKINEAEDSARDFEGDLKKIQDFLKNGKVKRDKLEEDQRQEIVSLKEKLQGERSRVNEVKTVG</sequence>
<evidence type="ECO:0000256" key="1">
    <source>
        <dbReference type="SAM" id="Coils"/>
    </source>
</evidence>
<proteinExistence type="predicted"/>
<reference evidence="2 3" key="1">
    <citation type="journal article" date="2018" name="Front. Plant Sci.">
        <title>Red Clover (Trifolium pratense) and Zigzag Clover (T. medium) - A Picture of Genomic Similarities and Differences.</title>
        <authorList>
            <person name="Dluhosova J."/>
            <person name="Istvanek J."/>
            <person name="Nedelnik J."/>
            <person name="Repkova J."/>
        </authorList>
    </citation>
    <scope>NUCLEOTIDE SEQUENCE [LARGE SCALE GENOMIC DNA]</scope>
    <source>
        <strain evidence="3">cv. 10/8</strain>
        <tissue evidence="2">Leaf</tissue>
    </source>
</reference>
<keyword evidence="3" id="KW-1185">Reference proteome</keyword>
<dbReference type="AlphaFoldDB" id="A0A392M3X1"/>
<evidence type="ECO:0000313" key="3">
    <source>
        <dbReference type="Proteomes" id="UP000265520"/>
    </source>
</evidence>
<evidence type="ECO:0000313" key="2">
    <source>
        <dbReference type="EMBL" id="MCH82016.1"/>
    </source>
</evidence>
<accession>A0A392M3X1</accession>
<feature type="non-terminal residue" evidence="2">
    <location>
        <position position="79"/>
    </location>
</feature>
<dbReference type="Proteomes" id="UP000265520">
    <property type="component" value="Unassembled WGS sequence"/>
</dbReference>
<protein>
    <submittedName>
        <fullName evidence="2">Uncharacterized protein</fullName>
    </submittedName>
</protein>
<comment type="caution">
    <text evidence="2">The sequence shown here is derived from an EMBL/GenBank/DDBJ whole genome shotgun (WGS) entry which is preliminary data.</text>
</comment>
<feature type="coiled-coil region" evidence="1">
    <location>
        <begin position="2"/>
        <end position="71"/>
    </location>
</feature>
<keyword evidence="1" id="KW-0175">Coiled coil</keyword>
<gene>
    <name evidence="2" type="ORF">A2U01_0002812</name>
</gene>
<organism evidence="2 3">
    <name type="scientific">Trifolium medium</name>
    <dbReference type="NCBI Taxonomy" id="97028"/>
    <lineage>
        <taxon>Eukaryota</taxon>
        <taxon>Viridiplantae</taxon>
        <taxon>Streptophyta</taxon>
        <taxon>Embryophyta</taxon>
        <taxon>Tracheophyta</taxon>
        <taxon>Spermatophyta</taxon>
        <taxon>Magnoliopsida</taxon>
        <taxon>eudicotyledons</taxon>
        <taxon>Gunneridae</taxon>
        <taxon>Pentapetalae</taxon>
        <taxon>rosids</taxon>
        <taxon>fabids</taxon>
        <taxon>Fabales</taxon>
        <taxon>Fabaceae</taxon>
        <taxon>Papilionoideae</taxon>
        <taxon>50 kb inversion clade</taxon>
        <taxon>NPAAA clade</taxon>
        <taxon>Hologalegina</taxon>
        <taxon>IRL clade</taxon>
        <taxon>Trifolieae</taxon>
        <taxon>Trifolium</taxon>
    </lineage>
</organism>
<name>A0A392M3X1_9FABA</name>
<dbReference type="EMBL" id="LXQA010003098">
    <property type="protein sequence ID" value="MCH82016.1"/>
    <property type="molecule type" value="Genomic_DNA"/>
</dbReference>